<evidence type="ECO:0000256" key="1">
    <source>
        <dbReference type="ARBA" id="ARBA00023015"/>
    </source>
</evidence>
<dbReference type="InterPro" id="IPR018060">
    <property type="entry name" value="HTH_AraC"/>
</dbReference>
<keyword evidence="1" id="KW-0805">Transcription regulation</keyword>
<dbReference type="OrthoDB" id="323290at2"/>
<name>A0A1M4V2J0_9SPHI</name>
<dbReference type="EMBL" id="FQUQ01000001">
    <property type="protein sequence ID" value="SHE63122.1"/>
    <property type="molecule type" value="Genomic_DNA"/>
</dbReference>
<dbReference type="PANTHER" id="PTHR46796">
    <property type="entry name" value="HTH-TYPE TRANSCRIPTIONAL ACTIVATOR RHAS-RELATED"/>
    <property type="match status" value="1"/>
</dbReference>
<keyword evidence="2 5" id="KW-0238">DNA-binding</keyword>
<dbReference type="Proteomes" id="UP000184287">
    <property type="component" value="Unassembled WGS sequence"/>
</dbReference>
<sequence>MSQQIIQPCEDLKDYISHFWAATWEEPMPLTNTTYYATANSLTELVFGFVGSAKLFSSVRGHTTNHIQFPAGDLQELFGVSLYSHAVPFLFHLPASELSNYSVSPETLLGDDGKFLTEKIALTSTAEERVRILTQYFRSQLKKQRWGDPFISKAVRQIRHHSGNLNITDLSNDFCLSQKQFERRFKACAGFNPKLYARIVRFETILSNRTRFVNLTEAAHANGYYDQAHFIHDFKTFTGYSPNTFLALSGY</sequence>
<dbReference type="STRING" id="288992.SAMN04488522_101755"/>
<dbReference type="PANTHER" id="PTHR46796:SF13">
    <property type="entry name" value="HTH-TYPE TRANSCRIPTIONAL ACTIVATOR RHAS"/>
    <property type="match status" value="1"/>
</dbReference>
<keyword evidence="6" id="KW-1185">Reference proteome</keyword>
<reference evidence="6" key="1">
    <citation type="submission" date="2016-11" db="EMBL/GenBank/DDBJ databases">
        <authorList>
            <person name="Varghese N."/>
            <person name="Submissions S."/>
        </authorList>
    </citation>
    <scope>NUCLEOTIDE SEQUENCE [LARGE SCALE GENOMIC DNA]</scope>
    <source>
        <strain evidence="6">DSM 16990</strain>
    </source>
</reference>
<evidence type="ECO:0000256" key="2">
    <source>
        <dbReference type="ARBA" id="ARBA00023125"/>
    </source>
</evidence>
<evidence type="ECO:0000259" key="4">
    <source>
        <dbReference type="PROSITE" id="PS01124"/>
    </source>
</evidence>
<dbReference type="GO" id="GO:0003700">
    <property type="term" value="F:DNA-binding transcription factor activity"/>
    <property type="evidence" value="ECO:0007669"/>
    <property type="project" value="InterPro"/>
</dbReference>
<dbReference type="Gene3D" id="1.10.10.60">
    <property type="entry name" value="Homeodomain-like"/>
    <property type="match status" value="1"/>
</dbReference>
<evidence type="ECO:0000313" key="6">
    <source>
        <dbReference type="Proteomes" id="UP000184287"/>
    </source>
</evidence>
<dbReference type="AlphaFoldDB" id="A0A1M4V2J0"/>
<feature type="domain" description="HTH araC/xylS-type" evidence="4">
    <location>
        <begin position="152"/>
        <end position="248"/>
    </location>
</feature>
<dbReference type="InterPro" id="IPR046532">
    <property type="entry name" value="DUF6597"/>
</dbReference>
<dbReference type="SMART" id="SM00342">
    <property type="entry name" value="HTH_ARAC"/>
    <property type="match status" value="1"/>
</dbReference>
<dbReference type="Pfam" id="PF12833">
    <property type="entry name" value="HTH_18"/>
    <property type="match status" value="1"/>
</dbReference>
<organism evidence="5 6">
    <name type="scientific">Pedobacter caeni</name>
    <dbReference type="NCBI Taxonomy" id="288992"/>
    <lineage>
        <taxon>Bacteria</taxon>
        <taxon>Pseudomonadati</taxon>
        <taxon>Bacteroidota</taxon>
        <taxon>Sphingobacteriia</taxon>
        <taxon>Sphingobacteriales</taxon>
        <taxon>Sphingobacteriaceae</taxon>
        <taxon>Pedobacter</taxon>
    </lineage>
</organism>
<dbReference type="GO" id="GO:0043565">
    <property type="term" value="F:sequence-specific DNA binding"/>
    <property type="evidence" value="ECO:0007669"/>
    <property type="project" value="InterPro"/>
</dbReference>
<evidence type="ECO:0000256" key="3">
    <source>
        <dbReference type="ARBA" id="ARBA00023163"/>
    </source>
</evidence>
<accession>A0A1M4V2J0</accession>
<keyword evidence="3" id="KW-0804">Transcription</keyword>
<dbReference type="InterPro" id="IPR050204">
    <property type="entry name" value="AraC_XylS_family_regulators"/>
</dbReference>
<dbReference type="Pfam" id="PF20240">
    <property type="entry name" value="DUF6597"/>
    <property type="match status" value="1"/>
</dbReference>
<proteinExistence type="predicted"/>
<gene>
    <name evidence="5" type="ORF">SAMN04488522_101755</name>
</gene>
<dbReference type="RefSeq" id="WP_073227571.1">
    <property type="nucleotide sequence ID" value="NZ_FQUQ01000001.1"/>
</dbReference>
<dbReference type="PROSITE" id="PS01124">
    <property type="entry name" value="HTH_ARAC_FAMILY_2"/>
    <property type="match status" value="1"/>
</dbReference>
<protein>
    <submittedName>
        <fullName evidence="5">AraC-type DNA-binding protein</fullName>
    </submittedName>
</protein>
<evidence type="ECO:0000313" key="5">
    <source>
        <dbReference type="EMBL" id="SHE63122.1"/>
    </source>
</evidence>